<dbReference type="STRING" id="188477.A0A433U2L1"/>
<dbReference type="GO" id="GO:0050821">
    <property type="term" value="P:protein stabilization"/>
    <property type="evidence" value="ECO:0007669"/>
    <property type="project" value="TreeGrafter"/>
</dbReference>
<organism evidence="3 4">
    <name type="scientific">Elysia chlorotica</name>
    <name type="common">Eastern emerald elysia</name>
    <name type="synonym">Sea slug</name>
    <dbReference type="NCBI Taxonomy" id="188477"/>
    <lineage>
        <taxon>Eukaryota</taxon>
        <taxon>Metazoa</taxon>
        <taxon>Spiralia</taxon>
        <taxon>Lophotrochozoa</taxon>
        <taxon>Mollusca</taxon>
        <taxon>Gastropoda</taxon>
        <taxon>Heterobranchia</taxon>
        <taxon>Euthyneura</taxon>
        <taxon>Panpulmonata</taxon>
        <taxon>Sacoglossa</taxon>
        <taxon>Placobranchoidea</taxon>
        <taxon>Plakobranchidae</taxon>
        <taxon>Elysia</taxon>
    </lineage>
</organism>
<evidence type="ECO:0000313" key="4">
    <source>
        <dbReference type="Proteomes" id="UP000271974"/>
    </source>
</evidence>
<feature type="domain" description="Nascent polypeptide-associated complex subunit alpha-like UBA" evidence="2">
    <location>
        <begin position="85"/>
        <end position="124"/>
    </location>
</feature>
<sequence length="126" mass="14322">MATKDTQPTAIDEGETEENDAEADAKGKRAARHDAGAADLEKVTDYEEEKEIASQDIQDAMRVVSDRQNREAKAKHDKEKELSKVKINKDDVDFIVQEMEISRIRAERILREYKGNITEALVFLTN</sequence>
<feature type="region of interest" description="Disordered" evidence="1">
    <location>
        <begin position="1"/>
        <end position="54"/>
    </location>
</feature>
<accession>A0A433U2L1</accession>
<name>A0A433U2L1_ELYCH</name>
<proteinExistence type="predicted"/>
<feature type="compositionally biased region" description="Basic and acidic residues" evidence="1">
    <location>
        <begin position="23"/>
        <end position="45"/>
    </location>
</feature>
<dbReference type="InterPro" id="IPR038922">
    <property type="entry name" value="HYPK_UBA"/>
</dbReference>
<dbReference type="OrthoDB" id="285219at2759"/>
<dbReference type="PANTHER" id="PTHR31184:SF2">
    <property type="entry name" value="HUNTINGTIN-INTERACTING PROTEIN K"/>
    <property type="match status" value="1"/>
</dbReference>
<keyword evidence="4" id="KW-1185">Reference proteome</keyword>
<comment type="caution">
    <text evidence="3">The sequence shown here is derived from an EMBL/GenBank/DDBJ whole genome shotgun (WGS) entry which is preliminary data.</text>
</comment>
<dbReference type="Proteomes" id="UP000271974">
    <property type="component" value="Unassembled WGS sequence"/>
</dbReference>
<evidence type="ECO:0000259" key="2">
    <source>
        <dbReference type="Pfam" id="PF19026"/>
    </source>
</evidence>
<evidence type="ECO:0000256" key="1">
    <source>
        <dbReference type="SAM" id="MobiDB-lite"/>
    </source>
</evidence>
<dbReference type="InterPro" id="IPR052617">
    <property type="entry name" value="Huntingtin-int_K"/>
</dbReference>
<dbReference type="AlphaFoldDB" id="A0A433U2L1"/>
<dbReference type="InterPro" id="IPR044034">
    <property type="entry name" value="NAC-like_UBA"/>
</dbReference>
<dbReference type="PANTHER" id="PTHR31184">
    <property type="entry name" value="HUNTINGTIN-INTERACTING PROTEIN K FAMILY MEMBER"/>
    <property type="match status" value="1"/>
</dbReference>
<reference evidence="3 4" key="1">
    <citation type="submission" date="2019-01" db="EMBL/GenBank/DDBJ databases">
        <title>A draft genome assembly of the solar-powered sea slug Elysia chlorotica.</title>
        <authorList>
            <person name="Cai H."/>
            <person name="Li Q."/>
            <person name="Fang X."/>
            <person name="Li J."/>
            <person name="Curtis N.E."/>
            <person name="Altenburger A."/>
            <person name="Shibata T."/>
            <person name="Feng M."/>
            <person name="Maeda T."/>
            <person name="Schwartz J.A."/>
            <person name="Shigenobu S."/>
            <person name="Lundholm N."/>
            <person name="Nishiyama T."/>
            <person name="Yang H."/>
            <person name="Hasebe M."/>
            <person name="Li S."/>
            <person name="Pierce S.K."/>
            <person name="Wang J."/>
        </authorList>
    </citation>
    <scope>NUCLEOTIDE SEQUENCE [LARGE SCALE GENOMIC DNA]</scope>
    <source>
        <strain evidence="3">EC2010</strain>
        <tissue evidence="3">Whole organism of an adult</tissue>
    </source>
</reference>
<evidence type="ECO:0000313" key="3">
    <source>
        <dbReference type="EMBL" id="RUS88061.1"/>
    </source>
</evidence>
<dbReference type="CDD" id="cd14361">
    <property type="entry name" value="UBA_HYPK"/>
    <property type="match status" value="1"/>
</dbReference>
<gene>
    <name evidence="3" type="ORF">EGW08_004227</name>
</gene>
<dbReference type="Gene3D" id="1.10.8.10">
    <property type="entry name" value="DNA helicase RuvA subunit, C-terminal domain"/>
    <property type="match status" value="1"/>
</dbReference>
<dbReference type="EMBL" id="RQTK01000094">
    <property type="protein sequence ID" value="RUS88061.1"/>
    <property type="molecule type" value="Genomic_DNA"/>
</dbReference>
<dbReference type="Pfam" id="PF19026">
    <property type="entry name" value="UBA_HYPK"/>
    <property type="match status" value="1"/>
</dbReference>
<feature type="compositionally biased region" description="Acidic residues" evidence="1">
    <location>
        <begin position="12"/>
        <end position="22"/>
    </location>
</feature>
<protein>
    <recommendedName>
        <fullName evidence="2">Nascent polypeptide-associated complex subunit alpha-like UBA domain-containing protein</fullName>
    </recommendedName>
</protein>
<dbReference type="GO" id="GO:0043066">
    <property type="term" value="P:negative regulation of apoptotic process"/>
    <property type="evidence" value="ECO:0007669"/>
    <property type="project" value="TreeGrafter"/>
</dbReference>